<dbReference type="AlphaFoldDB" id="A0AAV4EDP6"/>
<name>A0AAV4EDP6_9GAST</name>
<sequence>MKFRNFLLETAKKNGAALRKKHKAAEKAVVEKIKEKLKENVRKRKEKCIKRNEIRAQTLDRILAHGGLCTTVGDLDRLYKNGTIEDIKEQIR</sequence>
<accession>A0AAV4EDP6</accession>
<keyword evidence="2" id="KW-1185">Reference proteome</keyword>
<comment type="caution">
    <text evidence="1">The sequence shown here is derived from an EMBL/GenBank/DDBJ whole genome shotgun (WGS) entry which is preliminary data.</text>
</comment>
<dbReference type="EMBL" id="BMAT01000046">
    <property type="protein sequence ID" value="GFR58491.1"/>
    <property type="molecule type" value="Genomic_DNA"/>
</dbReference>
<dbReference type="Proteomes" id="UP000762676">
    <property type="component" value="Unassembled WGS sequence"/>
</dbReference>
<organism evidence="1 2">
    <name type="scientific">Elysia marginata</name>
    <dbReference type="NCBI Taxonomy" id="1093978"/>
    <lineage>
        <taxon>Eukaryota</taxon>
        <taxon>Metazoa</taxon>
        <taxon>Spiralia</taxon>
        <taxon>Lophotrochozoa</taxon>
        <taxon>Mollusca</taxon>
        <taxon>Gastropoda</taxon>
        <taxon>Heterobranchia</taxon>
        <taxon>Euthyneura</taxon>
        <taxon>Panpulmonata</taxon>
        <taxon>Sacoglossa</taxon>
        <taxon>Placobranchoidea</taxon>
        <taxon>Plakobranchidae</taxon>
        <taxon>Elysia</taxon>
    </lineage>
</organism>
<protein>
    <submittedName>
        <fullName evidence="1">Uncharacterized protein</fullName>
    </submittedName>
</protein>
<reference evidence="1 2" key="1">
    <citation type="journal article" date="2021" name="Elife">
        <title>Chloroplast acquisition without the gene transfer in kleptoplastic sea slugs, Plakobranchus ocellatus.</title>
        <authorList>
            <person name="Maeda T."/>
            <person name="Takahashi S."/>
            <person name="Yoshida T."/>
            <person name="Shimamura S."/>
            <person name="Takaki Y."/>
            <person name="Nagai Y."/>
            <person name="Toyoda A."/>
            <person name="Suzuki Y."/>
            <person name="Arimoto A."/>
            <person name="Ishii H."/>
            <person name="Satoh N."/>
            <person name="Nishiyama T."/>
            <person name="Hasebe M."/>
            <person name="Maruyama T."/>
            <person name="Minagawa J."/>
            <person name="Obokata J."/>
            <person name="Shigenobu S."/>
        </authorList>
    </citation>
    <scope>NUCLEOTIDE SEQUENCE [LARGE SCALE GENOMIC DNA]</scope>
</reference>
<evidence type="ECO:0000313" key="2">
    <source>
        <dbReference type="Proteomes" id="UP000762676"/>
    </source>
</evidence>
<proteinExistence type="predicted"/>
<evidence type="ECO:0000313" key="1">
    <source>
        <dbReference type="EMBL" id="GFR58491.1"/>
    </source>
</evidence>
<gene>
    <name evidence="1" type="ORF">ElyMa_000031800</name>
</gene>